<comment type="subcellular location">
    <subcellularLocation>
        <location evidence="1">Cell membrane</location>
        <topology evidence="1">Multi-pass membrane protein</topology>
    </subcellularLocation>
</comment>
<keyword evidence="16" id="KW-1185">Reference proteome</keyword>
<feature type="domain" description="HPt" evidence="14">
    <location>
        <begin position="169"/>
        <end position="262"/>
    </location>
</feature>
<evidence type="ECO:0000256" key="11">
    <source>
        <dbReference type="PROSITE-ProRule" id="PRU00169"/>
    </source>
</evidence>
<evidence type="ECO:0000256" key="6">
    <source>
        <dbReference type="ARBA" id="ARBA00022840"/>
    </source>
</evidence>
<dbReference type="PANTHER" id="PTHR45339:SF1">
    <property type="entry name" value="HYBRID SIGNAL TRANSDUCTION HISTIDINE KINASE J"/>
    <property type="match status" value="1"/>
</dbReference>
<dbReference type="SUPFAM" id="SSF52172">
    <property type="entry name" value="CheY-like"/>
    <property type="match status" value="1"/>
</dbReference>
<gene>
    <name evidence="15" type="ORF">QJ522_22755</name>
</gene>
<dbReference type="GO" id="GO:0000160">
    <property type="term" value="P:phosphorelay signal transduction system"/>
    <property type="evidence" value="ECO:0007669"/>
    <property type="project" value="UniProtKB-KW"/>
</dbReference>
<dbReference type="GO" id="GO:0004672">
    <property type="term" value="F:protein kinase activity"/>
    <property type="evidence" value="ECO:0007669"/>
    <property type="project" value="UniProtKB-ARBA"/>
</dbReference>
<keyword evidence="8" id="KW-0902">Two-component regulatory system</keyword>
<feature type="compositionally biased region" description="Polar residues" evidence="12">
    <location>
        <begin position="126"/>
        <end position="137"/>
    </location>
</feature>
<dbReference type="InterPro" id="IPR001789">
    <property type="entry name" value="Sig_transdc_resp-reg_receiver"/>
</dbReference>
<evidence type="ECO:0000256" key="12">
    <source>
        <dbReference type="SAM" id="MobiDB-lite"/>
    </source>
</evidence>
<dbReference type="PROSITE" id="PS50110">
    <property type="entry name" value="RESPONSE_REGULATORY"/>
    <property type="match status" value="1"/>
</dbReference>
<dbReference type="CDD" id="cd17546">
    <property type="entry name" value="REC_hyHK_CKI1_RcsC-like"/>
    <property type="match status" value="1"/>
</dbReference>
<dbReference type="PANTHER" id="PTHR45339">
    <property type="entry name" value="HYBRID SIGNAL TRANSDUCTION HISTIDINE KINASE J"/>
    <property type="match status" value="1"/>
</dbReference>
<organism evidence="15 16">
    <name type="scientific">Anaerobaca lacustris</name>
    <dbReference type="NCBI Taxonomy" id="3044600"/>
    <lineage>
        <taxon>Bacteria</taxon>
        <taxon>Pseudomonadati</taxon>
        <taxon>Planctomycetota</taxon>
        <taxon>Phycisphaerae</taxon>
        <taxon>Sedimentisphaerales</taxon>
        <taxon>Anaerobacaceae</taxon>
        <taxon>Anaerobaca</taxon>
    </lineage>
</organism>
<evidence type="ECO:0000256" key="5">
    <source>
        <dbReference type="ARBA" id="ARBA00022741"/>
    </source>
</evidence>
<keyword evidence="5" id="KW-0547">Nucleotide-binding</keyword>
<protein>
    <submittedName>
        <fullName evidence="15">Response regulator</fullName>
    </submittedName>
</protein>
<evidence type="ECO:0000256" key="7">
    <source>
        <dbReference type="ARBA" id="ARBA00022989"/>
    </source>
</evidence>
<dbReference type="Pfam" id="PF00072">
    <property type="entry name" value="Response_reg"/>
    <property type="match status" value="1"/>
</dbReference>
<accession>A0AAW6U1W9</accession>
<keyword evidence="4" id="KW-0812">Transmembrane</keyword>
<dbReference type="SMART" id="SM00448">
    <property type="entry name" value="REC"/>
    <property type="match status" value="1"/>
</dbReference>
<dbReference type="SMART" id="SM00073">
    <property type="entry name" value="HPT"/>
    <property type="match status" value="1"/>
</dbReference>
<feature type="modified residue" description="4-aspartylphosphate" evidence="11">
    <location>
        <position position="39"/>
    </location>
</feature>
<feature type="modified residue" description="Phosphohistidine" evidence="10">
    <location>
        <position position="208"/>
    </location>
</feature>
<keyword evidence="2" id="KW-1003">Cell membrane</keyword>
<evidence type="ECO:0000256" key="9">
    <source>
        <dbReference type="ARBA" id="ARBA00023136"/>
    </source>
</evidence>
<feature type="non-terminal residue" evidence="15">
    <location>
        <position position="1"/>
    </location>
</feature>
<evidence type="ECO:0000256" key="2">
    <source>
        <dbReference type="ARBA" id="ARBA00022475"/>
    </source>
</evidence>
<evidence type="ECO:0000256" key="1">
    <source>
        <dbReference type="ARBA" id="ARBA00004651"/>
    </source>
</evidence>
<keyword evidence="7" id="KW-1133">Transmembrane helix</keyword>
<dbReference type="PROSITE" id="PS50894">
    <property type="entry name" value="HPT"/>
    <property type="match status" value="1"/>
</dbReference>
<dbReference type="SUPFAM" id="SSF47226">
    <property type="entry name" value="Histidine-containing phosphotransfer domain, HPT domain"/>
    <property type="match status" value="1"/>
</dbReference>
<evidence type="ECO:0000259" key="14">
    <source>
        <dbReference type="PROSITE" id="PS50894"/>
    </source>
</evidence>
<dbReference type="Gene3D" id="3.40.50.2300">
    <property type="match status" value="1"/>
</dbReference>
<comment type="caution">
    <text evidence="15">The sequence shown here is derived from an EMBL/GenBank/DDBJ whole genome shotgun (WGS) entry which is preliminary data.</text>
</comment>
<dbReference type="EMBL" id="JASCXX010000090">
    <property type="protein sequence ID" value="MDI6451897.1"/>
    <property type="molecule type" value="Genomic_DNA"/>
</dbReference>
<evidence type="ECO:0000259" key="13">
    <source>
        <dbReference type="PROSITE" id="PS50110"/>
    </source>
</evidence>
<keyword evidence="3 11" id="KW-0597">Phosphoprotein</keyword>
<evidence type="ECO:0000256" key="8">
    <source>
        <dbReference type="ARBA" id="ARBA00023012"/>
    </source>
</evidence>
<evidence type="ECO:0000256" key="10">
    <source>
        <dbReference type="PROSITE-ProRule" id="PRU00110"/>
    </source>
</evidence>
<dbReference type="InterPro" id="IPR036641">
    <property type="entry name" value="HPT_dom_sf"/>
</dbReference>
<evidence type="ECO:0000256" key="3">
    <source>
        <dbReference type="ARBA" id="ARBA00022553"/>
    </source>
</evidence>
<name>A0AAW6U1W9_9BACT</name>
<dbReference type="Gene3D" id="1.20.120.160">
    <property type="entry name" value="HPT domain"/>
    <property type="match status" value="1"/>
</dbReference>
<dbReference type="RefSeq" id="WP_349247302.1">
    <property type="nucleotide sequence ID" value="NZ_JASCXX010000090.1"/>
</dbReference>
<reference evidence="15" key="1">
    <citation type="submission" date="2023-05" db="EMBL/GenBank/DDBJ databases">
        <title>Anaerotaeda fermentans gen. nov., sp. nov., a novel anaerobic planctomycete of the new family within the order Sedimentisphaerales isolated from Taman Peninsula, Russia.</title>
        <authorList>
            <person name="Khomyakova M.A."/>
            <person name="Merkel A.Y."/>
            <person name="Slobodkin A.I."/>
        </authorList>
    </citation>
    <scope>NUCLEOTIDE SEQUENCE</scope>
    <source>
        <strain evidence="15">M17dextr</strain>
    </source>
</reference>
<evidence type="ECO:0000313" key="16">
    <source>
        <dbReference type="Proteomes" id="UP001431776"/>
    </source>
</evidence>
<feature type="region of interest" description="Disordered" evidence="12">
    <location>
        <begin position="126"/>
        <end position="146"/>
    </location>
</feature>
<sequence length="273" mass="30022">QQVATRLLRKLGLKADAVANGIEAIRSLEMIDYDLVLMDVQMPEMDGLEATRKIRDPQSAVRRHDIPIIAMTANAMQGDREKCLDAGMNDYLAKPVNPRALAEVLTRWLGQKPEVFANEAAVSEVSENGQASLPSGTSEEKGLDGPGSSCRAADVCFDTTALVERCMGDILLSEEILSIFLSDIPRQIDTLRQYLANDELQGATRQAHSIKGAAANVGAESLRDLAFNMETAGHHQDMVTMKTLLSELEQEFLQIEDAVDRTRLTRETEKHGE</sequence>
<dbReference type="CDD" id="cd00088">
    <property type="entry name" value="HPT"/>
    <property type="match status" value="1"/>
</dbReference>
<dbReference type="GO" id="GO:0005886">
    <property type="term" value="C:plasma membrane"/>
    <property type="evidence" value="ECO:0007669"/>
    <property type="project" value="UniProtKB-SubCell"/>
</dbReference>
<dbReference type="Pfam" id="PF01627">
    <property type="entry name" value="Hpt"/>
    <property type="match status" value="1"/>
</dbReference>
<proteinExistence type="predicted"/>
<keyword evidence="9" id="KW-0472">Membrane</keyword>
<dbReference type="InterPro" id="IPR011006">
    <property type="entry name" value="CheY-like_superfamily"/>
</dbReference>
<evidence type="ECO:0000256" key="4">
    <source>
        <dbReference type="ARBA" id="ARBA00022692"/>
    </source>
</evidence>
<dbReference type="AlphaFoldDB" id="A0AAW6U1W9"/>
<dbReference type="Proteomes" id="UP001431776">
    <property type="component" value="Unassembled WGS sequence"/>
</dbReference>
<feature type="domain" description="Response regulatory" evidence="13">
    <location>
        <begin position="1"/>
        <end position="109"/>
    </location>
</feature>
<dbReference type="GO" id="GO:0005524">
    <property type="term" value="F:ATP binding"/>
    <property type="evidence" value="ECO:0007669"/>
    <property type="project" value="UniProtKB-KW"/>
</dbReference>
<dbReference type="InterPro" id="IPR008207">
    <property type="entry name" value="Sig_transdc_His_kin_Hpt_dom"/>
</dbReference>
<keyword evidence="6" id="KW-0067">ATP-binding</keyword>
<evidence type="ECO:0000313" key="15">
    <source>
        <dbReference type="EMBL" id="MDI6451897.1"/>
    </source>
</evidence>